<evidence type="ECO:0000256" key="7">
    <source>
        <dbReference type="ARBA" id="ARBA00034414"/>
    </source>
</evidence>
<gene>
    <name evidence="11" type="primary">LOC118428955</name>
</gene>
<organism evidence="10 11">
    <name type="scientific">Branchiostoma floridae</name>
    <name type="common">Florida lancelet</name>
    <name type="synonym">Amphioxus</name>
    <dbReference type="NCBI Taxonomy" id="7739"/>
    <lineage>
        <taxon>Eukaryota</taxon>
        <taxon>Metazoa</taxon>
        <taxon>Chordata</taxon>
        <taxon>Cephalochordata</taxon>
        <taxon>Leptocardii</taxon>
        <taxon>Amphioxiformes</taxon>
        <taxon>Branchiostomatidae</taxon>
        <taxon>Branchiostoma</taxon>
    </lineage>
</organism>
<evidence type="ECO:0000256" key="4">
    <source>
        <dbReference type="ARBA" id="ARBA00022490"/>
    </source>
</evidence>
<dbReference type="KEGG" id="bfo:118428955"/>
<evidence type="ECO:0000313" key="11">
    <source>
        <dbReference type="RefSeq" id="XP_035695169.1"/>
    </source>
</evidence>
<keyword evidence="5" id="KW-0378">Hydrolase</keyword>
<dbReference type="InterPro" id="IPR057882">
    <property type="entry name" value="ENGase_C"/>
</dbReference>
<evidence type="ECO:0000256" key="6">
    <source>
        <dbReference type="ARBA" id="ARBA00023295"/>
    </source>
</evidence>
<reference evidence="11" key="2">
    <citation type="submission" date="2025-08" db="UniProtKB">
        <authorList>
            <consortium name="RefSeq"/>
        </authorList>
    </citation>
    <scope>IDENTIFICATION</scope>
    <source>
        <strain evidence="11">S238N-H82</strain>
        <tissue evidence="11">Testes</tissue>
    </source>
</reference>
<dbReference type="EC" id="3.2.1.96" evidence="3"/>
<dbReference type="GO" id="GO:0005829">
    <property type="term" value="C:cytosol"/>
    <property type="evidence" value="ECO:0007669"/>
    <property type="project" value="UniProtKB-SubCell"/>
</dbReference>
<accession>A0A9J7M784</accession>
<dbReference type="PANTHER" id="PTHR13246">
    <property type="entry name" value="ENDO BETA N-ACETYLGLUCOSAMINIDASE"/>
    <property type="match status" value="1"/>
</dbReference>
<evidence type="ECO:0000256" key="1">
    <source>
        <dbReference type="ARBA" id="ARBA00004514"/>
    </source>
</evidence>
<feature type="domain" description="Cytosolic endo-beta-N-acetylglucosaminidase C-terminal" evidence="9">
    <location>
        <begin position="598"/>
        <end position="703"/>
    </location>
</feature>
<evidence type="ECO:0000313" key="10">
    <source>
        <dbReference type="Proteomes" id="UP000001554"/>
    </source>
</evidence>
<evidence type="ECO:0000259" key="9">
    <source>
        <dbReference type="Pfam" id="PF25529"/>
    </source>
</evidence>
<dbReference type="InterPro" id="IPR032979">
    <property type="entry name" value="ENGase"/>
</dbReference>
<dbReference type="PANTHER" id="PTHR13246:SF1">
    <property type="entry name" value="CYTOSOLIC ENDO-BETA-N-ACETYLGLUCOSAMINIDASE"/>
    <property type="match status" value="1"/>
</dbReference>
<dbReference type="FunFam" id="3.20.20.80:FF:000355">
    <property type="entry name" value="Uncharacterized protein"/>
    <property type="match status" value="1"/>
</dbReference>
<proteinExistence type="inferred from homology"/>
<evidence type="ECO:0000256" key="5">
    <source>
        <dbReference type="ARBA" id="ARBA00022801"/>
    </source>
</evidence>
<evidence type="ECO:0000256" key="2">
    <source>
        <dbReference type="ARBA" id="ARBA00007849"/>
    </source>
</evidence>
<dbReference type="Pfam" id="PF03644">
    <property type="entry name" value="Glyco_hydro_85"/>
    <property type="match status" value="1"/>
</dbReference>
<comment type="catalytic activity">
    <reaction evidence="7">
        <text>an N(4)-(oligosaccharide-(1-&gt;3)-[oligosaccharide-(1-&gt;6)]-beta-D-Man-(1-&gt;4)-beta-D-GlcNAc-(1-&gt;4)-alpha-D-GlcNAc)-L-asparaginyl-[protein] + H2O = an oligosaccharide-(1-&gt;3)-[oligosaccharide-(1-&gt;6)]-beta-D-Man-(1-&gt;4)-D-GlcNAc + N(4)-(N-acetyl-beta-D-glucosaminyl)-L-asparaginyl-[protein]</text>
        <dbReference type="Rhea" id="RHEA:73067"/>
        <dbReference type="Rhea" id="RHEA-COMP:12603"/>
        <dbReference type="Rhea" id="RHEA-COMP:18176"/>
        <dbReference type="ChEBI" id="CHEBI:15377"/>
        <dbReference type="ChEBI" id="CHEBI:132248"/>
        <dbReference type="ChEBI" id="CHEBI:192714"/>
        <dbReference type="ChEBI" id="CHEBI:192715"/>
        <dbReference type="EC" id="3.2.1.96"/>
    </reaction>
</comment>
<evidence type="ECO:0000259" key="8">
    <source>
        <dbReference type="Pfam" id="PF03644"/>
    </source>
</evidence>
<dbReference type="GO" id="GO:0006491">
    <property type="term" value="P:N-glycan processing"/>
    <property type="evidence" value="ECO:0000318"/>
    <property type="project" value="GO_Central"/>
</dbReference>
<dbReference type="Pfam" id="PF25529">
    <property type="entry name" value="Ig_ENGASE1_C"/>
    <property type="match status" value="1"/>
</dbReference>
<evidence type="ECO:0000256" key="3">
    <source>
        <dbReference type="ARBA" id="ARBA00012566"/>
    </source>
</evidence>
<dbReference type="OMA" id="CYLISHW"/>
<reference evidence="10" key="1">
    <citation type="journal article" date="2020" name="Nat. Ecol. Evol.">
        <title>Deeply conserved synteny resolves early events in vertebrate evolution.</title>
        <authorList>
            <person name="Simakov O."/>
            <person name="Marletaz F."/>
            <person name="Yue J.X."/>
            <person name="O'Connell B."/>
            <person name="Jenkins J."/>
            <person name="Brandt A."/>
            <person name="Calef R."/>
            <person name="Tung C.H."/>
            <person name="Huang T.K."/>
            <person name="Schmutz J."/>
            <person name="Satoh N."/>
            <person name="Yu J.K."/>
            <person name="Putnam N.H."/>
            <person name="Green R.E."/>
            <person name="Rokhsar D.S."/>
        </authorList>
    </citation>
    <scope>NUCLEOTIDE SEQUENCE [LARGE SCALE GENOMIC DNA]</scope>
    <source>
        <strain evidence="10">S238N-H82</strain>
    </source>
</reference>
<keyword evidence="10" id="KW-1185">Reference proteome</keyword>
<dbReference type="Gene3D" id="2.60.120.260">
    <property type="entry name" value="Galactose-binding domain-like"/>
    <property type="match status" value="1"/>
</dbReference>
<feature type="domain" description="Cytosolic endo-beta-N-acetylglucosaminidase TIM barrel" evidence="8">
    <location>
        <begin position="93"/>
        <end position="368"/>
    </location>
</feature>
<protein>
    <recommendedName>
        <fullName evidence="3">mannosyl-glycoprotein endo-beta-N-acetylglucosaminidase</fullName>
        <ecNumber evidence="3">3.2.1.96</ecNumber>
    </recommendedName>
</protein>
<name>A0A9J7M784_BRAFL</name>
<dbReference type="GeneID" id="118428955"/>
<dbReference type="AlphaFoldDB" id="A0A9J7M784"/>
<dbReference type="GO" id="GO:0033925">
    <property type="term" value="F:mannosyl-glycoprotein endo-beta-N-acetylglucosaminidase activity"/>
    <property type="evidence" value="ECO:0000318"/>
    <property type="project" value="GO_Central"/>
</dbReference>
<dbReference type="Gene3D" id="3.20.20.80">
    <property type="entry name" value="Glycosidases"/>
    <property type="match status" value="1"/>
</dbReference>
<keyword evidence="6" id="KW-0326">Glycosidase</keyword>
<dbReference type="OrthoDB" id="284473at2759"/>
<keyword evidence="4" id="KW-0963">Cytoplasm</keyword>
<dbReference type="RefSeq" id="XP_035695169.1">
    <property type="nucleotide sequence ID" value="XM_035839276.1"/>
</dbReference>
<dbReference type="InterPro" id="IPR017853">
    <property type="entry name" value="GH"/>
</dbReference>
<dbReference type="CDD" id="cd06547">
    <property type="entry name" value="GH85_ENGase"/>
    <property type="match status" value="1"/>
</dbReference>
<dbReference type="Proteomes" id="UP000001554">
    <property type="component" value="Chromosome 13"/>
</dbReference>
<sequence length="704" mass="78700">MSAGTVSISFEDLDFSRKPKLGKNFEAESDTSDSLVPVSRPLYTVEDVLSWTPNKDGYKTDAFNIATVPLAKRTQQGGVPKTLVCHDMKGGYIEDRFVQGTWRDDCYLISHWQHIDTFVYFSHHFITLPPPGWTNAAHRHGVKVLGTLITEWDDGAKCCQQFLKDQASCRALADKLAQMAQHYNFDGWLINIENPLEAPQVKTLIGFMSYLTDVMHTAVQGSEVIWYDSVITTGELKWQDELNDKNRIFFDSCDGIFLNYTWKEEGLQRSLEMAGERQHDVYVGVDVFGRNCFGGGGFNTNKALSVIRKQGLSAAIFAPGWVHEKLGADNFSSNQSKFWNLLSDLCPMHGPAALPFVTSFCQGQGQNFYINGQVVRRGPWYNLSCQQLQATFTSAQFSQGKEQAGGNRTMGVCTKDAFHGGGSLLLGGNFTHACDTLSFRLFSSDIPVQSPLLVSYTYKWKTGADRAAVHLILSTSGQTKQWVLMEGDDNKDGDIDKTYVKNNTEDNSTGQAEFFIALPDKECDRLYKECFGCTRDETAEEGWCTRFYMLRDDTSTGYRIEGINLQCLRREAVEGDTDVCLRLGEIRIMNAGDLEKKQNATVSIVACRDVSWKKLHHPTATTPAGDSMAADTVLLSGTLQWEYPQLLASCFDVYFSYKGAAGNTSDKVYVGRAQNSMYRVVDLPVIHDEADRDNSIEFTVLPIQ</sequence>
<dbReference type="InterPro" id="IPR005201">
    <property type="entry name" value="TIM_ENGase"/>
</dbReference>
<dbReference type="SUPFAM" id="SSF51445">
    <property type="entry name" value="(Trans)glycosidases"/>
    <property type="match status" value="1"/>
</dbReference>
<comment type="similarity">
    <text evidence="2">Belongs to the glycosyl hydrolase 85 family.</text>
</comment>
<comment type="subcellular location">
    <subcellularLocation>
        <location evidence="1">Cytoplasm</location>
        <location evidence="1">Cytosol</location>
    </subcellularLocation>
</comment>